<protein>
    <submittedName>
        <fullName evidence="2">Uncharacterized protein</fullName>
    </submittedName>
</protein>
<evidence type="ECO:0000313" key="2">
    <source>
        <dbReference type="EMBL" id="KAJ7665770.1"/>
    </source>
</evidence>
<evidence type="ECO:0000313" key="3">
    <source>
        <dbReference type="Proteomes" id="UP001221757"/>
    </source>
</evidence>
<feature type="compositionally biased region" description="Basic and acidic residues" evidence="1">
    <location>
        <begin position="123"/>
        <end position="135"/>
    </location>
</feature>
<feature type="region of interest" description="Disordered" evidence="1">
    <location>
        <begin position="24"/>
        <end position="74"/>
    </location>
</feature>
<accession>A0AAD7G4P2</accession>
<reference evidence="2" key="1">
    <citation type="submission" date="2023-03" db="EMBL/GenBank/DDBJ databases">
        <title>Massive genome expansion in bonnet fungi (Mycena s.s.) driven by repeated elements and novel gene families across ecological guilds.</title>
        <authorList>
            <consortium name="Lawrence Berkeley National Laboratory"/>
            <person name="Harder C.B."/>
            <person name="Miyauchi S."/>
            <person name="Viragh M."/>
            <person name="Kuo A."/>
            <person name="Thoen E."/>
            <person name="Andreopoulos B."/>
            <person name="Lu D."/>
            <person name="Skrede I."/>
            <person name="Drula E."/>
            <person name="Henrissat B."/>
            <person name="Morin E."/>
            <person name="Kohler A."/>
            <person name="Barry K."/>
            <person name="LaButti K."/>
            <person name="Morin E."/>
            <person name="Salamov A."/>
            <person name="Lipzen A."/>
            <person name="Mereny Z."/>
            <person name="Hegedus B."/>
            <person name="Baldrian P."/>
            <person name="Stursova M."/>
            <person name="Weitz H."/>
            <person name="Taylor A."/>
            <person name="Grigoriev I.V."/>
            <person name="Nagy L.G."/>
            <person name="Martin F."/>
            <person name="Kauserud H."/>
        </authorList>
    </citation>
    <scope>NUCLEOTIDE SEQUENCE</scope>
    <source>
        <strain evidence="2">CBHHK067</strain>
    </source>
</reference>
<keyword evidence="3" id="KW-1185">Reference proteome</keyword>
<feature type="region of interest" description="Disordered" evidence="1">
    <location>
        <begin position="351"/>
        <end position="424"/>
    </location>
</feature>
<evidence type="ECO:0000256" key="1">
    <source>
        <dbReference type="SAM" id="MobiDB-lite"/>
    </source>
</evidence>
<dbReference type="AlphaFoldDB" id="A0AAD7G4P2"/>
<name>A0AAD7G4P2_MYCRO</name>
<dbReference type="Proteomes" id="UP001221757">
    <property type="component" value="Unassembled WGS sequence"/>
</dbReference>
<proteinExistence type="predicted"/>
<comment type="caution">
    <text evidence="2">The sequence shown here is derived from an EMBL/GenBank/DDBJ whole genome shotgun (WGS) entry which is preliminary data.</text>
</comment>
<organism evidence="2 3">
    <name type="scientific">Mycena rosella</name>
    <name type="common">Pink bonnet</name>
    <name type="synonym">Agaricus rosellus</name>
    <dbReference type="NCBI Taxonomy" id="1033263"/>
    <lineage>
        <taxon>Eukaryota</taxon>
        <taxon>Fungi</taxon>
        <taxon>Dikarya</taxon>
        <taxon>Basidiomycota</taxon>
        <taxon>Agaricomycotina</taxon>
        <taxon>Agaricomycetes</taxon>
        <taxon>Agaricomycetidae</taxon>
        <taxon>Agaricales</taxon>
        <taxon>Marasmiineae</taxon>
        <taxon>Mycenaceae</taxon>
        <taxon>Mycena</taxon>
    </lineage>
</organism>
<sequence length="424" mass="45646">MAEGGDDKAPPALSVSLVVQSLSPTAGGLLSPHSPAGAPPPFPDVPSSPTHTDDGASIITIPPSPTLSSHSSVHFHNPTSLALRDNKPALRTPSIFLSPVDGRNTHRRKGSNATFPSTSDGTEADHTPRQDEELRRVKANTASVARPFPREEPSDVFWDEDRSDFDGEVDEEFNEALDAVRALHSRKCLALKRLLERAHASSAAQLHALQAELHRLRPQPPPAASSDLECSCTKGYWSGKKAPRAPPPSSATALLGDVPLQKYAVRSHELVGCLAPPLALRILRLLPGGSHTPAEREHEHQQLWEREPLDPRERALHRVNRVLVVRRRRARDPALRPWGDAAAPRIAPPAVERAPAQHEHQPGPLPVDVATQRERGPGASSRLSLSTSKGRLRGAGAARRRRERAHGDAGVGRTHAGVVCIGGG</sequence>
<feature type="compositionally biased region" description="Pro residues" evidence="1">
    <location>
        <begin position="37"/>
        <end position="46"/>
    </location>
</feature>
<feature type="compositionally biased region" description="Polar residues" evidence="1">
    <location>
        <begin position="111"/>
        <end position="121"/>
    </location>
</feature>
<feature type="region of interest" description="Disordered" evidence="1">
    <location>
        <begin position="92"/>
        <end position="135"/>
    </location>
</feature>
<gene>
    <name evidence="2" type="ORF">B0H17DRAFT_1336400</name>
</gene>
<dbReference type="EMBL" id="JARKIE010000212">
    <property type="protein sequence ID" value="KAJ7665770.1"/>
    <property type="molecule type" value="Genomic_DNA"/>
</dbReference>